<proteinExistence type="inferred from homology"/>
<reference evidence="3 4" key="1">
    <citation type="submission" date="2014-02" db="EMBL/GenBank/DDBJ databases">
        <title>Expanding our view of genomic diversity in Candidatus Accumulibacter clades.</title>
        <authorList>
            <person name="Skennerton C.T."/>
            <person name="Barr J.J."/>
            <person name="Slater F.R."/>
            <person name="Bond P.L."/>
            <person name="Tyson G.W."/>
        </authorList>
    </citation>
    <scope>NUCLEOTIDE SEQUENCE [LARGE SCALE GENOMIC DNA]</scope>
    <source>
        <strain evidence="4">BA-91</strain>
    </source>
</reference>
<dbReference type="PANTHER" id="PTHR34047">
    <property type="entry name" value="NUCLEAR INTRON MATURASE 1, MITOCHONDRIAL-RELATED"/>
    <property type="match status" value="1"/>
</dbReference>
<evidence type="ECO:0000259" key="2">
    <source>
        <dbReference type="PROSITE" id="PS50878"/>
    </source>
</evidence>
<dbReference type="InterPro" id="IPR051083">
    <property type="entry name" value="GrpII_Intron_Splice-Mob/Def"/>
</dbReference>
<dbReference type="SUPFAM" id="SSF56672">
    <property type="entry name" value="DNA/RNA polymerases"/>
    <property type="match status" value="1"/>
</dbReference>
<dbReference type="AlphaFoldDB" id="A0A080LRJ7"/>
<accession>A0A080LRJ7</accession>
<evidence type="ECO:0000256" key="1">
    <source>
        <dbReference type="ARBA" id="ARBA00034120"/>
    </source>
</evidence>
<feature type="domain" description="Reverse transcriptase" evidence="2">
    <location>
        <begin position="47"/>
        <end position="287"/>
    </location>
</feature>
<dbReference type="PANTHER" id="PTHR34047:SF8">
    <property type="entry name" value="PROTEIN YKFC"/>
    <property type="match status" value="1"/>
</dbReference>
<dbReference type="CDD" id="cd01651">
    <property type="entry name" value="RT_G2_intron"/>
    <property type="match status" value="1"/>
</dbReference>
<dbReference type="Pfam" id="PF00078">
    <property type="entry name" value="RVT_1"/>
    <property type="match status" value="1"/>
</dbReference>
<evidence type="ECO:0000313" key="4">
    <source>
        <dbReference type="Proteomes" id="UP000020077"/>
    </source>
</evidence>
<organism evidence="3 4">
    <name type="scientific">Candidatus Accumulibacter phosphatis</name>
    <dbReference type="NCBI Taxonomy" id="327160"/>
    <lineage>
        <taxon>Bacteria</taxon>
        <taxon>Pseudomonadati</taxon>
        <taxon>Pseudomonadota</taxon>
        <taxon>Betaproteobacteria</taxon>
        <taxon>Candidatus Accumulibacter</taxon>
    </lineage>
</organism>
<evidence type="ECO:0000313" key="3">
    <source>
        <dbReference type="EMBL" id="KFB70851.1"/>
    </source>
</evidence>
<dbReference type="Proteomes" id="UP000020077">
    <property type="component" value="Unassembled WGS sequence"/>
</dbReference>
<comment type="similarity">
    <text evidence="1">Belongs to the bacterial reverse transcriptase family.</text>
</comment>
<dbReference type="PROSITE" id="PS50878">
    <property type="entry name" value="RT_POL"/>
    <property type="match status" value="1"/>
</dbReference>
<gene>
    <name evidence="3" type="primary">ltrA_3</name>
    <name evidence="3" type="ORF">AW09_004026</name>
</gene>
<name>A0A080LRJ7_9PROT</name>
<dbReference type="EMBL" id="JDVG02000635">
    <property type="protein sequence ID" value="KFB70851.1"/>
    <property type="molecule type" value="Genomic_DNA"/>
</dbReference>
<sequence length="332" mass="37556">MRSVAAGSFTRLSSLPALWRAWIACRRNKRRRPRIAAFDLDADSHLIRLQRALANGAYQPAPYHLTVVHDPKTRLVAAPAIADRIVQRALLDEIGPTYERSFIDHSYACRTGRGPQRALLAYLGWTRRNRYRLSLDVRHYFASIDHATLYGLFAHRLGDPRTLALLQRLLAAGGAVYQSPLARSLPEFADAPVATGCGLPLGGYLSHWSGALYLDGLDHFVKRTLKVPAYLRYMDDFTLFGDDRSALEEAREAIREWLWRERRLQLNPRHDAVEPTAQPSTFLGYRVSRSGLLPGPKAKRRLKQRLRQVDALGTERLARGLRAYRGVLLTLG</sequence>
<protein>
    <submittedName>
        <fullName evidence="3">Group II intron-encoded protein LtrA</fullName>
    </submittedName>
</protein>
<dbReference type="InterPro" id="IPR043502">
    <property type="entry name" value="DNA/RNA_pol_sf"/>
</dbReference>
<dbReference type="InterPro" id="IPR000477">
    <property type="entry name" value="RT_dom"/>
</dbReference>
<comment type="caution">
    <text evidence="3">The sequence shown here is derived from an EMBL/GenBank/DDBJ whole genome shotgun (WGS) entry which is preliminary data.</text>
</comment>